<reference evidence="3 4" key="1">
    <citation type="submission" date="2018-08" db="EMBL/GenBank/DDBJ databases">
        <title>Meiothermus terrae DSM 26712 genome sequencing project.</title>
        <authorList>
            <person name="Da Costa M.S."/>
            <person name="Albuquerque L."/>
            <person name="Raposo P."/>
            <person name="Froufe H.J.C."/>
            <person name="Barroso C.S."/>
            <person name="Egas C."/>
        </authorList>
    </citation>
    <scope>NUCLEOTIDE SEQUENCE [LARGE SCALE GENOMIC DNA]</scope>
    <source>
        <strain evidence="3 4">DSM 26712</strain>
    </source>
</reference>
<dbReference type="GO" id="GO:0016787">
    <property type="term" value="F:hydrolase activity"/>
    <property type="evidence" value="ECO:0007669"/>
    <property type="project" value="UniProtKB-KW"/>
</dbReference>
<evidence type="ECO:0000256" key="1">
    <source>
        <dbReference type="ARBA" id="ARBA00023239"/>
    </source>
</evidence>
<evidence type="ECO:0000313" key="3">
    <source>
        <dbReference type="EMBL" id="RIH78084.1"/>
    </source>
</evidence>
<dbReference type="InterPro" id="IPR006680">
    <property type="entry name" value="Amidohydro-rel"/>
</dbReference>
<dbReference type="InterPro" id="IPR032465">
    <property type="entry name" value="ACMSD"/>
</dbReference>
<proteinExistence type="predicted"/>
<name>A0A399E097_9DEIN</name>
<sequence length="313" mass="35386">MKLPLPVFDMHLHLPYSGEDLWGAWGTHLAQRYGAEKLALWNERNARAQEGWWRAYGFPLPDSPQPGPAECARRYAEEVERYGLLGLVFLTGGGNERLAETLRPYPKLHGFAFEADPFRPEAAAELRRGVEELGLKGLKLFGPALLRPLDDPALDPVWRVCEELQVPVLIHFGPLGGGGGVAGGVNISPMRLHEVAKGYPAVPFIVPHFGCGYLNDLLQLMWACDNVYVDTSGNNEWRRYVWPEPTLKDLFRRFYELFGPERILFGTDASWFPRGWVLKYFEEQYRAAAEVGIPEAHQRLIFAGNAMRLLRIG</sequence>
<dbReference type="Proteomes" id="UP000265715">
    <property type="component" value="Unassembled WGS sequence"/>
</dbReference>
<dbReference type="AlphaFoldDB" id="A0A399E097"/>
<protein>
    <submittedName>
        <fullName evidence="3">Amidohydrolase</fullName>
    </submittedName>
</protein>
<feature type="domain" description="Amidohydrolase-related" evidence="2">
    <location>
        <begin position="9"/>
        <end position="312"/>
    </location>
</feature>
<organism evidence="3 4">
    <name type="scientific">Calidithermus terrae</name>
    <dbReference type="NCBI Taxonomy" id="1408545"/>
    <lineage>
        <taxon>Bacteria</taxon>
        <taxon>Thermotogati</taxon>
        <taxon>Deinococcota</taxon>
        <taxon>Deinococci</taxon>
        <taxon>Thermales</taxon>
        <taxon>Thermaceae</taxon>
        <taxon>Calidithermus</taxon>
    </lineage>
</organism>
<comment type="caution">
    <text evidence="3">The sequence shown here is derived from an EMBL/GenBank/DDBJ whole genome shotgun (WGS) entry which is preliminary data.</text>
</comment>
<keyword evidence="3" id="KW-0378">Hydrolase</keyword>
<dbReference type="GO" id="GO:0019748">
    <property type="term" value="P:secondary metabolic process"/>
    <property type="evidence" value="ECO:0007669"/>
    <property type="project" value="TreeGrafter"/>
</dbReference>
<accession>A0A399E097</accession>
<dbReference type="Pfam" id="PF04909">
    <property type="entry name" value="Amidohydro_2"/>
    <property type="match status" value="1"/>
</dbReference>
<keyword evidence="4" id="KW-1185">Reference proteome</keyword>
<evidence type="ECO:0000259" key="2">
    <source>
        <dbReference type="Pfam" id="PF04909"/>
    </source>
</evidence>
<dbReference type="EMBL" id="QXDL01000272">
    <property type="protein sequence ID" value="RIH78084.1"/>
    <property type="molecule type" value="Genomic_DNA"/>
</dbReference>
<keyword evidence="1" id="KW-0456">Lyase</keyword>
<dbReference type="PANTHER" id="PTHR21240">
    <property type="entry name" value="2-AMINO-3-CARBOXYLMUCONATE-6-SEMIALDEHYDE DECARBOXYLASE"/>
    <property type="match status" value="1"/>
</dbReference>
<dbReference type="PANTHER" id="PTHR21240:SF28">
    <property type="entry name" value="ISO-OROTATE DECARBOXYLASE (EUROFUNG)"/>
    <property type="match status" value="1"/>
</dbReference>
<dbReference type="GO" id="GO:0016831">
    <property type="term" value="F:carboxy-lyase activity"/>
    <property type="evidence" value="ECO:0007669"/>
    <property type="project" value="InterPro"/>
</dbReference>
<dbReference type="GO" id="GO:0005737">
    <property type="term" value="C:cytoplasm"/>
    <property type="evidence" value="ECO:0007669"/>
    <property type="project" value="TreeGrafter"/>
</dbReference>
<dbReference type="Gene3D" id="3.20.20.140">
    <property type="entry name" value="Metal-dependent hydrolases"/>
    <property type="match status" value="1"/>
</dbReference>
<evidence type="ECO:0000313" key="4">
    <source>
        <dbReference type="Proteomes" id="UP000265715"/>
    </source>
</evidence>
<dbReference type="RefSeq" id="WP_119316569.1">
    <property type="nucleotide sequence ID" value="NZ_QXDL01000272.1"/>
</dbReference>
<dbReference type="InterPro" id="IPR032466">
    <property type="entry name" value="Metal_Hydrolase"/>
</dbReference>
<gene>
    <name evidence="3" type="ORF">Mterra_03702</name>
</gene>
<dbReference type="OrthoDB" id="9771932at2"/>
<dbReference type="SUPFAM" id="SSF51556">
    <property type="entry name" value="Metallo-dependent hydrolases"/>
    <property type="match status" value="1"/>
</dbReference>